<evidence type="ECO:0000313" key="3">
    <source>
        <dbReference type="Proteomes" id="UP000327493"/>
    </source>
</evidence>
<feature type="non-terminal residue" evidence="2">
    <location>
        <position position="350"/>
    </location>
</feature>
<dbReference type="GO" id="GO:0000978">
    <property type="term" value="F:RNA polymerase II cis-regulatory region sequence-specific DNA binding"/>
    <property type="evidence" value="ECO:0007669"/>
    <property type="project" value="TreeGrafter"/>
</dbReference>
<evidence type="ECO:0000313" key="2">
    <source>
        <dbReference type="EMBL" id="KAA8582709.1"/>
    </source>
</evidence>
<gene>
    <name evidence="2" type="ORF">FQN60_006380</name>
</gene>
<dbReference type="GO" id="GO:0005634">
    <property type="term" value="C:nucleus"/>
    <property type="evidence" value="ECO:0007669"/>
    <property type="project" value="TreeGrafter"/>
</dbReference>
<dbReference type="GO" id="GO:0005667">
    <property type="term" value="C:transcription regulator complex"/>
    <property type="evidence" value="ECO:0007669"/>
    <property type="project" value="TreeGrafter"/>
</dbReference>
<dbReference type="PANTHER" id="PTHR12577:SF7">
    <property type="entry name" value="DACHSHUND HOMOLOG 2"/>
    <property type="match status" value="1"/>
</dbReference>
<feature type="compositionally biased region" description="Basic and acidic residues" evidence="1">
    <location>
        <begin position="288"/>
        <end position="308"/>
    </location>
</feature>
<proteinExistence type="predicted"/>
<protein>
    <submittedName>
        <fullName evidence="2">Uncharacterized protein</fullName>
    </submittedName>
</protein>
<feature type="compositionally biased region" description="Low complexity" evidence="1">
    <location>
        <begin position="173"/>
        <end position="196"/>
    </location>
</feature>
<dbReference type="InterPro" id="IPR052417">
    <property type="entry name" value="Dachshund_domain"/>
</dbReference>
<accession>A0A5J5CPB1</accession>
<dbReference type="PANTHER" id="PTHR12577">
    <property type="entry name" value="DACHSHUND"/>
    <property type="match status" value="1"/>
</dbReference>
<organism evidence="2 3">
    <name type="scientific">Etheostoma spectabile</name>
    <name type="common">orangethroat darter</name>
    <dbReference type="NCBI Taxonomy" id="54343"/>
    <lineage>
        <taxon>Eukaryota</taxon>
        <taxon>Metazoa</taxon>
        <taxon>Chordata</taxon>
        <taxon>Craniata</taxon>
        <taxon>Vertebrata</taxon>
        <taxon>Euteleostomi</taxon>
        <taxon>Actinopterygii</taxon>
        <taxon>Neopterygii</taxon>
        <taxon>Teleostei</taxon>
        <taxon>Neoteleostei</taxon>
        <taxon>Acanthomorphata</taxon>
        <taxon>Eupercaria</taxon>
        <taxon>Perciformes</taxon>
        <taxon>Percoidei</taxon>
        <taxon>Percidae</taxon>
        <taxon>Etheostomatinae</taxon>
        <taxon>Etheostoma</taxon>
    </lineage>
</organism>
<reference evidence="2 3" key="1">
    <citation type="submission" date="2019-08" db="EMBL/GenBank/DDBJ databases">
        <title>A chromosome-level genome assembly, high-density linkage maps, and genome scans reveal the genomic architecture of hybrid incompatibilities underlying speciation via character displacement in darters (Percidae: Etheostominae).</title>
        <authorList>
            <person name="Moran R.L."/>
            <person name="Catchen J.M."/>
            <person name="Fuller R.C."/>
        </authorList>
    </citation>
    <scope>NUCLEOTIDE SEQUENCE [LARGE SCALE GENOMIC DNA]</scope>
    <source>
        <strain evidence="2">EspeVRDwgs_2016</strain>
        <tissue evidence="2">Muscle</tissue>
    </source>
</reference>
<feature type="region of interest" description="Disordered" evidence="1">
    <location>
        <begin position="18"/>
        <end position="79"/>
    </location>
</feature>
<feature type="compositionally biased region" description="Polar residues" evidence="1">
    <location>
        <begin position="340"/>
        <end position="350"/>
    </location>
</feature>
<name>A0A5J5CPB1_9PERO</name>
<sequence length="350" mass="37599">MAELQKLQKMKMMMSLQNGNESDDDLHSNTGGSECSWDKERLTSPPAGAHSGGAGGGGGGGGGGPLGGGGGGGGRGPAIGAVNQQQLQQQQQQLLANRLDLPFMMMPHPLMPMGLPPASVAMAMSQMNHLNTIANMAAAAQQIHTHVHRAPVIKERVCDSPSLSPSVDEINTPLQSQPSSSASSSPERLEESSLGQALPPGFPAPFLFADGLSSVETLLTNIQGLLKVAVENARVQDKQIQAEKRELKMELYREREMRESLERQLTSELQSRASIQKRLKKEKKAKRKLQEALEFESKRRERVEDALKHSSSSSPSPEPLHTANTNKNDAAVAEDKPELNGNQQDNGAVQ</sequence>
<dbReference type="AlphaFoldDB" id="A0A5J5CPB1"/>
<comment type="caution">
    <text evidence="2">The sequence shown here is derived from an EMBL/GenBank/DDBJ whole genome shotgun (WGS) entry which is preliminary data.</text>
</comment>
<dbReference type="EMBL" id="VOFY01000019">
    <property type="protein sequence ID" value="KAA8582709.1"/>
    <property type="molecule type" value="Genomic_DNA"/>
</dbReference>
<feature type="compositionally biased region" description="Gly residues" evidence="1">
    <location>
        <begin position="50"/>
        <end position="77"/>
    </location>
</feature>
<dbReference type="GO" id="GO:0000981">
    <property type="term" value="F:DNA-binding transcription factor activity, RNA polymerase II-specific"/>
    <property type="evidence" value="ECO:0007669"/>
    <property type="project" value="TreeGrafter"/>
</dbReference>
<keyword evidence="3" id="KW-1185">Reference proteome</keyword>
<feature type="region of interest" description="Disordered" evidence="1">
    <location>
        <begin position="158"/>
        <end position="196"/>
    </location>
</feature>
<dbReference type="Proteomes" id="UP000327493">
    <property type="component" value="Chromosome 19"/>
</dbReference>
<feature type="region of interest" description="Disordered" evidence="1">
    <location>
        <begin position="279"/>
        <end position="350"/>
    </location>
</feature>
<evidence type="ECO:0000256" key="1">
    <source>
        <dbReference type="SAM" id="MobiDB-lite"/>
    </source>
</evidence>